<evidence type="ECO:0000313" key="3">
    <source>
        <dbReference type="Proteomes" id="UP000000268"/>
    </source>
</evidence>
<keyword evidence="3" id="KW-1185">Reference proteome</keyword>
<gene>
    <name evidence="2" type="ordered locus">AM1_4333</name>
</gene>
<dbReference type="Proteomes" id="UP000000268">
    <property type="component" value="Chromosome"/>
</dbReference>
<feature type="domain" description="Double-GTPase 2" evidence="1">
    <location>
        <begin position="21"/>
        <end position="210"/>
    </location>
</feature>
<dbReference type="InterPro" id="IPR045528">
    <property type="entry name" value="DO-GTPase2"/>
</dbReference>
<dbReference type="OrthoDB" id="581260at2"/>
<accession>B0CDW0</accession>
<dbReference type="InterPro" id="IPR027417">
    <property type="entry name" value="P-loop_NTPase"/>
</dbReference>
<dbReference type="KEGG" id="amr:AM1_4333"/>
<evidence type="ECO:0000259" key="1">
    <source>
        <dbReference type="Pfam" id="PF19993"/>
    </source>
</evidence>
<dbReference type="Gene3D" id="3.40.50.300">
    <property type="entry name" value="P-loop containing nucleotide triphosphate hydrolases"/>
    <property type="match status" value="1"/>
</dbReference>
<dbReference type="Pfam" id="PF19993">
    <property type="entry name" value="DO-GTPase2"/>
    <property type="match status" value="1"/>
</dbReference>
<sequence length="254" mass="29048">MQRVAQFFSRQPPKTYNILSIGFRGAGKTVFLAGSYTSLHFNRKKARLHQEWLDCQDAESHEKMNQLLDFITQSRQYPPPTLKATEFNFSVKTRTLCGVKTRCHLHWWDIPGEFCQPNNADLQLLLFSSHACCLLIDAPAFVNDRPYQQKVKSVLQQLANFLPQSQANRPNYPLAVILTKFDLLQTELSRGQLKQQLQPFVQDLRSHQINAHGFTSAIPLISFGASVTLHPQGTGAPFRWLITELNKTEQAVRR</sequence>
<dbReference type="STRING" id="329726.AM1_4333"/>
<evidence type="ECO:0000313" key="2">
    <source>
        <dbReference type="EMBL" id="ABW29312.1"/>
    </source>
</evidence>
<organism evidence="2 3">
    <name type="scientific">Acaryochloris marina (strain MBIC 11017)</name>
    <dbReference type="NCBI Taxonomy" id="329726"/>
    <lineage>
        <taxon>Bacteria</taxon>
        <taxon>Bacillati</taxon>
        <taxon>Cyanobacteriota</taxon>
        <taxon>Cyanophyceae</taxon>
        <taxon>Acaryochloridales</taxon>
        <taxon>Acaryochloridaceae</taxon>
        <taxon>Acaryochloris</taxon>
    </lineage>
</organism>
<proteinExistence type="predicted"/>
<dbReference type="HOGENOM" id="CLU_075246_0_0_3"/>
<name>B0CDW0_ACAM1</name>
<dbReference type="AlphaFoldDB" id="B0CDW0"/>
<reference evidence="2 3" key="1">
    <citation type="journal article" date="2008" name="Proc. Natl. Acad. Sci. U.S.A.">
        <title>Niche adaptation and genome expansion in the chlorophyll d-producing cyanobacterium Acaryochloris marina.</title>
        <authorList>
            <person name="Swingley W.D."/>
            <person name="Chen M."/>
            <person name="Cheung P.C."/>
            <person name="Conrad A.L."/>
            <person name="Dejesa L.C."/>
            <person name="Hao J."/>
            <person name="Honchak B.M."/>
            <person name="Karbach L.E."/>
            <person name="Kurdoglu A."/>
            <person name="Lahiri S."/>
            <person name="Mastrian S.D."/>
            <person name="Miyashita H."/>
            <person name="Page L."/>
            <person name="Ramakrishna P."/>
            <person name="Satoh S."/>
            <person name="Sattley W.M."/>
            <person name="Shimada Y."/>
            <person name="Taylor H.L."/>
            <person name="Tomo T."/>
            <person name="Tsuchiya T."/>
            <person name="Wang Z.T."/>
            <person name="Raymond J."/>
            <person name="Mimuro M."/>
            <person name="Blankenship R.E."/>
            <person name="Touchman J.W."/>
        </authorList>
    </citation>
    <scope>NUCLEOTIDE SEQUENCE [LARGE SCALE GENOMIC DNA]</scope>
    <source>
        <strain evidence="3">MBIC 11017</strain>
    </source>
</reference>
<dbReference type="EMBL" id="CP000828">
    <property type="protein sequence ID" value="ABW29312.1"/>
    <property type="molecule type" value="Genomic_DNA"/>
</dbReference>
<dbReference type="SUPFAM" id="SSF52540">
    <property type="entry name" value="P-loop containing nucleoside triphosphate hydrolases"/>
    <property type="match status" value="1"/>
</dbReference>
<protein>
    <recommendedName>
        <fullName evidence="1">Double-GTPase 2 domain-containing protein</fullName>
    </recommendedName>
</protein>
<dbReference type="RefSeq" id="WP_012164638.1">
    <property type="nucleotide sequence ID" value="NC_009925.1"/>
</dbReference>
<dbReference type="eggNOG" id="COG3118">
    <property type="taxonomic scope" value="Bacteria"/>
</dbReference>